<evidence type="ECO:0000313" key="2">
    <source>
        <dbReference type="Proteomes" id="UP000001549"/>
    </source>
</evidence>
<reference evidence="1 2" key="1">
    <citation type="submission" date="2011-05" db="EMBL/GenBank/DDBJ databases">
        <title>Complete sequence of chromosome of Frankia symbiont of Datisca glomerata.</title>
        <authorList>
            <consortium name="US DOE Joint Genome Institute"/>
            <person name="Lucas S."/>
            <person name="Han J."/>
            <person name="Lapidus A."/>
            <person name="Cheng J.-F."/>
            <person name="Goodwin L."/>
            <person name="Pitluck S."/>
            <person name="Peters L."/>
            <person name="Mikhailova N."/>
            <person name="Chertkov O."/>
            <person name="Teshima H."/>
            <person name="Han C."/>
            <person name="Tapia R."/>
            <person name="Land M."/>
            <person name="Hauser L."/>
            <person name="Kyrpides N."/>
            <person name="Ivanova N."/>
            <person name="Pagani I."/>
            <person name="Berry A."/>
            <person name="Pawlowski K."/>
            <person name="Persson T."/>
            <person name="Vanden Heuvel B."/>
            <person name="Benson D."/>
            <person name="Woyke T."/>
        </authorList>
    </citation>
    <scope>NUCLEOTIDE SEQUENCE [LARGE SCALE GENOMIC DNA]</scope>
    <source>
        <strain evidence="2">4085684</strain>
    </source>
</reference>
<dbReference type="Proteomes" id="UP000001549">
    <property type="component" value="Chromosome"/>
</dbReference>
<protein>
    <submittedName>
        <fullName evidence="1">Uncharacterized protein</fullName>
    </submittedName>
</protein>
<accession>F8AW58</accession>
<name>F8AW58_9ACTN</name>
<gene>
    <name evidence="1" type="ordered locus">FsymDg_4113</name>
</gene>
<organism evidence="1 2">
    <name type="scientific">Candidatus Protofrankia datiscae</name>
    <dbReference type="NCBI Taxonomy" id="2716812"/>
    <lineage>
        <taxon>Bacteria</taxon>
        <taxon>Bacillati</taxon>
        <taxon>Actinomycetota</taxon>
        <taxon>Actinomycetes</taxon>
        <taxon>Frankiales</taxon>
        <taxon>Frankiaceae</taxon>
        <taxon>Protofrankia</taxon>
    </lineage>
</organism>
<dbReference type="KEGG" id="fsy:FsymDg_4113"/>
<sequence length="32" mass="3703">MQDNWYHMTGTERLAPGYRHRATGTGRLVPDD</sequence>
<proteinExistence type="predicted"/>
<evidence type="ECO:0000313" key="1">
    <source>
        <dbReference type="EMBL" id="AEH11384.1"/>
    </source>
</evidence>
<dbReference type="EMBL" id="CP002801">
    <property type="protein sequence ID" value="AEH11384.1"/>
    <property type="molecule type" value="Genomic_DNA"/>
</dbReference>
<dbReference type="AlphaFoldDB" id="F8AW58"/>
<keyword evidence="2" id="KW-1185">Reference proteome</keyword>
<dbReference type="HOGENOM" id="CLU_3389581_0_0_11"/>